<proteinExistence type="evidence at transcript level"/>
<organism evidence="8">
    <name type="scientific">Amblyomma maculatum</name>
    <name type="common">Gulf Coast tick</name>
    <dbReference type="NCBI Taxonomy" id="34609"/>
    <lineage>
        <taxon>Eukaryota</taxon>
        <taxon>Metazoa</taxon>
        <taxon>Ecdysozoa</taxon>
        <taxon>Arthropoda</taxon>
        <taxon>Chelicerata</taxon>
        <taxon>Arachnida</taxon>
        <taxon>Acari</taxon>
        <taxon>Parasitiformes</taxon>
        <taxon>Ixodida</taxon>
        <taxon>Ixodoidea</taxon>
        <taxon>Ixodidae</taxon>
        <taxon>Amblyomminae</taxon>
        <taxon>Amblyomma</taxon>
    </lineage>
</organism>
<dbReference type="InterPro" id="IPR003175">
    <property type="entry name" value="CDI_dom"/>
</dbReference>
<dbReference type="InterPro" id="IPR044898">
    <property type="entry name" value="CDI_dom_sf"/>
</dbReference>
<feature type="region of interest" description="Disordered" evidence="6">
    <location>
        <begin position="135"/>
        <end position="156"/>
    </location>
</feature>
<keyword evidence="4" id="KW-0539">Nucleus</keyword>
<evidence type="ECO:0000256" key="3">
    <source>
        <dbReference type="ARBA" id="ARBA00023013"/>
    </source>
</evidence>
<keyword evidence="5" id="KW-0131">Cell cycle</keyword>
<dbReference type="PANTHER" id="PTHR10265">
    <property type="entry name" value="CYCLIN-DEPENDENT KINASE INHIBITOR 1"/>
    <property type="match status" value="1"/>
</dbReference>
<evidence type="ECO:0000256" key="1">
    <source>
        <dbReference type="ARBA" id="ARBA00004123"/>
    </source>
</evidence>
<evidence type="ECO:0000256" key="6">
    <source>
        <dbReference type="SAM" id="MobiDB-lite"/>
    </source>
</evidence>
<comment type="similarity">
    <text evidence="2">Belongs to the CDI family.</text>
</comment>
<name>G3MSG7_AMBMU</name>
<reference evidence="8" key="1">
    <citation type="journal article" date="2011" name="PLoS ONE">
        <title>A deep insight into the sialotranscriptome of the gulf coast tick, Amblyomma maculatum.</title>
        <authorList>
            <person name="Karim S."/>
            <person name="Singh P."/>
            <person name="Ribeiro J.M."/>
        </authorList>
    </citation>
    <scope>NUCLEOTIDE SEQUENCE</scope>
    <source>
        <tissue evidence="8">Salivary gland</tissue>
    </source>
</reference>
<dbReference type="Gene3D" id="4.10.365.10">
    <property type="entry name" value="p27"/>
    <property type="match status" value="1"/>
</dbReference>
<dbReference type="PANTHER" id="PTHR10265:SF45">
    <property type="entry name" value="DACAPO"/>
    <property type="match status" value="1"/>
</dbReference>
<sequence length="185" mass="20384">MPATVALPDLSNMPMSRTLVRSSAVVKPVRAVKRMLFPVDHEQVRRDLDAEARARCEAFSERYNFDLSTETPLPGGRYEWSYDRAATLSTPKTEDAVATDATLGGGAEEAPIGERPQPAAAPSRQGLITDFYSARKRPQAAADKSQQPPPRLRDRCNNRKWSHRKWCLSGVTGVVHCCCSSSTVP</sequence>
<evidence type="ECO:0000256" key="5">
    <source>
        <dbReference type="ARBA" id="ARBA00023306"/>
    </source>
</evidence>
<comment type="subcellular location">
    <subcellularLocation>
        <location evidence="1">Nucleus</location>
    </subcellularLocation>
</comment>
<protein>
    <recommendedName>
        <fullName evidence="7">Cyclin-dependent kinase inhibitor domain-containing protein</fullName>
    </recommendedName>
</protein>
<dbReference type="GO" id="GO:0004861">
    <property type="term" value="F:cyclin-dependent protein serine/threonine kinase inhibitor activity"/>
    <property type="evidence" value="ECO:0007669"/>
    <property type="project" value="InterPro"/>
</dbReference>
<accession>G3MSG7</accession>
<feature type="domain" description="Cyclin-dependent kinase inhibitor" evidence="7">
    <location>
        <begin position="36"/>
        <end position="80"/>
    </location>
</feature>
<evidence type="ECO:0000313" key="8">
    <source>
        <dbReference type="EMBL" id="AEO36435.1"/>
    </source>
</evidence>
<dbReference type="GO" id="GO:0051726">
    <property type="term" value="P:regulation of cell cycle"/>
    <property type="evidence" value="ECO:0007669"/>
    <property type="project" value="InterPro"/>
</dbReference>
<keyword evidence="3" id="KW-0649">Protein kinase inhibitor</keyword>
<evidence type="ECO:0000256" key="2">
    <source>
        <dbReference type="ARBA" id="ARBA00006726"/>
    </source>
</evidence>
<dbReference type="AlphaFoldDB" id="G3MSG7"/>
<dbReference type="EMBL" id="JO844818">
    <property type="protein sequence ID" value="AEO36435.1"/>
    <property type="molecule type" value="mRNA"/>
</dbReference>
<evidence type="ECO:0000256" key="4">
    <source>
        <dbReference type="ARBA" id="ARBA00023242"/>
    </source>
</evidence>
<evidence type="ECO:0000259" key="7">
    <source>
        <dbReference type="Pfam" id="PF02234"/>
    </source>
</evidence>
<dbReference type="Pfam" id="PF02234">
    <property type="entry name" value="CDI"/>
    <property type="match status" value="1"/>
</dbReference>
<dbReference type="GO" id="GO:0005634">
    <property type="term" value="C:nucleus"/>
    <property type="evidence" value="ECO:0007669"/>
    <property type="project" value="UniProtKB-SubCell"/>
</dbReference>